<sequence length="192" mass="22311">MVGRTLTTNSNIFALFFRRADRHRQQRFHRVVTLVKQFRHHAGIAIQPQRQLRHVVRTNREAIKILEELFSQQGIGRDLAHHDDLQPVLAAFKPLARQLFDDRFRLVDRPHERDHDFDVGKAHIVAHAFHRFAFQRKTIAETFCDVTTRAAEAQHRVFFMRLIAFAADQVGVFVGLKVRQANDDAFRVEGGA</sequence>
<accession>A0A655C3M5</accession>
<protein>
    <submittedName>
        <fullName evidence="1">Uncharacterized protein</fullName>
    </submittedName>
</protein>
<evidence type="ECO:0000313" key="2">
    <source>
        <dbReference type="Proteomes" id="UP000041314"/>
    </source>
</evidence>
<dbReference type="EMBL" id="CQPA01000007">
    <property type="protein sequence ID" value="CNT92832.1"/>
    <property type="molecule type" value="Genomic_DNA"/>
</dbReference>
<dbReference type="Proteomes" id="UP000041314">
    <property type="component" value="Unassembled WGS sequence"/>
</dbReference>
<gene>
    <name evidence="1" type="ORF">ERS008198_01459</name>
</gene>
<organism evidence="1 2">
    <name type="scientific">Salmonella enterica subsp. enterica serovar Bovismorbificans</name>
    <dbReference type="NCBI Taxonomy" id="58097"/>
    <lineage>
        <taxon>Bacteria</taxon>
        <taxon>Pseudomonadati</taxon>
        <taxon>Pseudomonadota</taxon>
        <taxon>Gammaproteobacteria</taxon>
        <taxon>Enterobacterales</taxon>
        <taxon>Enterobacteriaceae</taxon>
        <taxon>Salmonella</taxon>
    </lineage>
</organism>
<proteinExistence type="predicted"/>
<dbReference type="AlphaFoldDB" id="A0A655C3M5"/>
<reference evidence="1 2" key="1">
    <citation type="submission" date="2015-03" db="EMBL/GenBank/DDBJ databases">
        <authorList>
            <consortium name="Pathogen Informatics"/>
        </authorList>
    </citation>
    <scope>NUCLEOTIDE SEQUENCE [LARGE SCALE GENOMIC DNA]</scope>
    <source>
        <strain evidence="1 2">A1104</strain>
    </source>
</reference>
<name>A0A655C3M5_SALET</name>
<evidence type="ECO:0000313" key="1">
    <source>
        <dbReference type="EMBL" id="CNT92832.1"/>
    </source>
</evidence>